<dbReference type="Pfam" id="PF02803">
    <property type="entry name" value="Thiolase_C"/>
    <property type="match status" value="1"/>
</dbReference>
<dbReference type="AlphaFoldDB" id="A0A7S2RKB3"/>
<keyword evidence="3 5" id="KW-0012">Acyltransferase</keyword>
<feature type="domain" description="Thiolase C-terminal" evidence="7">
    <location>
        <begin position="272"/>
        <end position="393"/>
    </location>
</feature>
<dbReference type="SUPFAM" id="SSF53901">
    <property type="entry name" value="Thiolase-like"/>
    <property type="match status" value="2"/>
</dbReference>
<evidence type="ECO:0000259" key="6">
    <source>
        <dbReference type="Pfam" id="PF00108"/>
    </source>
</evidence>
<dbReference type="PROSITE" id="PS00099">
    <property type="entry name" value="THIOLASE_3"/>
    <property type="match status" value="1"/>
</dbReference>
<dbReference type="CDD" id="cd00751">
    <property type="entry name" value="thiolase"/>
    <property type="match status" value="1"/>
</dbReference>
<feature type="active site" description="Proton acceptor" evidence="4">
    <location>
        <position position="349"/>
    </location>
</feature>
<keyword evidence="2 5" id="KW-0808">Transferase</keyword>
<protein>
    <recommendedName>
        <fullName evidence="10">Acetyl-CoA acetyltransferase</fullName>
    </recommendedName>
</protein>
<dbReference type="Pfam" id="PF00108">
    <property type="entry name" value="Thiolase_N"/>
    <property type="match status" value="1"/>
</dbReference>
<gene>
    <name evidence="8" type="ORF">QSP1433_LOCUS4388</name>
    <name evidence="9" type="ORF">QSP1433_LOCUS4389</name>
</gene>
<evidence type="ECO:0000313" key="8">
    <source>
        <dbReference type="EMBL" id="CAD9673644.1"/>
    </source>
</evidence>
<proteinExistence type="inferred from homology"/>
<dbReference type="PIRSF" id="PIRSF000429">
    <property type="entry name" value="Ac-CoA_Ac_transf"/>
    <property type="match status" value="1"/>
</dbReference>
<feature type="active site" description="Acyl-thioester intermediate" evidence="4">
    <location>
        <position position="88"/>
    </location>
</feature>
<reference evidence="9" key="1">
    <citation type="submission" date="2021-01" db="EMBL/GenBank/DDBJ databases">
        <authorList>
            <person name="Corre E."/>
            <person name="Pelletier E."/>
            <person name="Niang G."/>
            <person name="Scheremetjew M."/>
            <person name="Finn R."/>
            <person name="Kale V."/>
            <person name="Holt S."/>
            <person name="Cochrane G."/>
            <person name="Meng A."/>
            <person name="Brown T."/>
            <person name="Cohen L."/>
        </authorList>
    </citation>
    <scope>NUCLEOTIDE SEQUENCE</scope>
    <source>
        <strain evidence="9">NY070348D</strain>
    </source>
</reference>
<comment type="similarity">
    <text evidence="1 5">Belongs to the thiolase-like superfamily. Thiolase family.</text>
</comment>
<dbReference type="PANTHER" id="PTHR18919">
    <property type="entry name" value="ACETYL-COA C-ACYLTRANSFERASE"/>
    <property type="match status" value="1"/>
</dbReference>
<sequence>MLKPVIVAACRTAVGNFGGSLSKLSAPALGSAVIEDVIKRAGIKKDSVDEVIFGHVLQAGTGQNSARQAALNAGLDEATPCMTINKVCGSGLKAVHLASQAIKCGDAEVIIAGGHESMSQAPHLLPGSRDGKKMGPWQMEDSMIKDGLWCAFNDYHMGITAENLAEKYGISREEQDAYAAQSQQRVEAAHEKNLFEKEITPVSIPQRKGDPIVVDKDEFPKKGITEEKLAKLRPAFKKDGTVTAGNASGINDGAAAVLVMDEETAREINAPIMARVVAYASAGVDPKVMGLGPVPATKLVLEKANWSVDEVDLFEANEAFAAQSLAVCKELGLDSEKVNVLGGAISLGHAIGSSGTRILVTLLHEMERRGDVKKAVATLCIGGGQGVALAIEKVE</sequence>
<dbReference type="PANTHER" id="PTHR18919:SF107">
    <property type="entry name" value="ACETYL-COA ACETYLTRANSFERASE, CYTOSOLIC"/>
    <property type="match status" value="1"/>
</dbReference>
<evidence type="ECO:0008006" key="10">
    <source>
        <dbReference type="Google" id="ProtNLM"/>
    </source>
</evidence>
<organism evidence="9">
    <name type="scientific">Mucochytrium quahogii</name>
    <dbReference type="NCBI Taxonomy" id="96639"/>
    <lineage>
        <taxon>Eukaryota</taxon>
        <taxon>Sar</taxon>
        <taxon>Stramenopiles</taxon>
        <taxon>Bigyra</taxon>
        <taxon>Labyrinthulomycetes</taxon>
        <taxon>Thraustochytrida</taxon>
        <taxon>Thraustochytriidae</taxon>
        <taxon>Mucochytrium</taxon>
    </lineage>
</organism>
<dbReference type="InterPro" id="IPR002155">
    <property type="entry name" value="Thiolase"/>
</dbReference>
<evidence type="ECO:0000256" key="4">
    <source>
        <dbReference type="PIRSR" id="PIRSR000429-1"/>
    </source>
</evidence>
<dbReference type="GO" id="GO:0003988">
    <property type="term" value="F:acetyl-CoA C-acyltransferase activity"/>
    <property type="evidence" value="ECO:0007669"/>
    <property type="project" value="UniProtKB-ARBA"/>
</dbReference>
<feature type="active site" description="Proton acceptor" evidence="4">
    <location>
        <position position="380"/>
    </location>
</feature>
<dbReference type="InterPro" id="IPR020615">
    <property type="entry name" value="Thiolase_acyl_enz_int_AS"/>
</dbReference>
<feature type="domain" description="Thiolase N-terminal" evidence="6">
    <location>
        <begin position="5"/>
        <end position="263"/>
    </location>
</feature>
<dbReference type="FunFam" id="3.40.47.10:FF:000010">
    <property type="entry name" value="Acetyl-CoA acetyltransferase (Thiolase)"/>
    <property type="match status" value="1"/>
</dbReference>
<dbReference type="EMBL" id="HBHK01007176">
    <property type="protein sequence ID" value="CAD9673646.1"/>
    <property type="molecule type" value="Transcribed_RNA"/>
</dbReference>
<dbReference type="NCBIfam" id="TIGR01930">
    <property type="entry name" value="AcCoA-C-Actrans"/>
    <property type="match status" value="1"/>
</dbReference>
<dbReference type="Gene3D" id="3.40.47.10">
    <property type="match status" value="2"/>
</dbReference>
<evidence type="ECO:0000259" key="7">
    <source>
        <dbReference type="Pfam" id="PF02803"/>
    </source>
</evidence>
<evidence type="ECO:0000256" key="3">
    <source>
        <dbReference type="ARBA" id="ARBA00023315"/>
    </source>
</evidence>
<dbReference type="InterPro" id="IPR020616">
    <property type="entry name" value="Thiolase_N"/>
</dbReference>
<name>A0A7S2RKB3_9STRA</name>
<dbReference type="EMBL" id="HBHK01007175">
    <property type="protein sequence ID" value="CAD9673644.1"/>
    <property type="molecule type" value="Transcribed_RNA"/>
</dbReference>
<dbReference type="InterPro" id="IPR020617">
    <property type="entry name" value="Thiolase_C"/>
</dbReference>
<accession>A0A7S2RKB3</accession>
<dbReference type="PROSITE" id="PS00098">
    <property type="entry name" value="THIOLASE_1"/>
    <property type="match status" value="1"/>
</dbReference>
<evidence type="ECO:0000256" key="2">
    <source>
        <dbReference type="ARBA" id="ARBA00022679"/>
    </source>
</evidence>
<evidence type="ECO:0000256" key="5">
    <source>
        <dbReference type="RuleBase" id="RU003557"/>
    </source>
</evidence>
<dbReference type="InterPro" id="IPR016039">
    <property type="entry name" value="Thiolase-like"/>
</dbReference>
<evidence type="ECO:0000313" key="9">
    <source>
        <dbReference type="EMBL" id="CAD9673646.1"/>
    </source>
</evidence>
<dbReference type="InterPro" id="IPR020610">
    <property type="entry name" value="Thiolase_AS"/>
</dbReference>
<evidence type="ECO:0000256" key="1">
    <source>
        <dbReference type="ARBA" id="ARBA00010982"/>
    </source>
</evidence>